<feature type="region of interest" description="Disordered" evidence="1">
    <location>
        <begin position="104"/>
        <end position="140"/>
    </location>
</feature>
<evidence type="ECO:0000256" key="2">
    <source>
        <dbReference type="SAM" id="Phobius"/>
    </source>
</evidence>
<dbReference type="EMBL" id="UOGE01000092">
    <property type="protein sequence ID" value="VAX24103.1"/>
    <property type="molecule type" value="Genomic_DNA"/>
</dbReference>
<feature type="domain" description="Translation initiation factor IF-2 N-terminal" evidence="3">
    <location>
        <begin position="1"/>
        <end position="48"/>
    </location>
</feature>
<dbReference type="Pfam" id="PF04760">
    <property type="entry name" value="IF2_N"/>
    <property type="match status" value="1"/>
</dbReference>
<feature type="transmembrane region" description="Helical" evidence="2">
    <location>
        <begin position="146"/>
        <end position="165"/>
    </location>
</feature>
<evidence type="ECO:0000256" key="1">
    <source>
        <dbReference type="SAM" id="MobiDB-lite"/>
    </source>
</evidence>
<name>A0A3B1CH68_9ZZZZ</name>
<feature type="region of interest" description="Disordered" evidence="1">
    <location>
        <begin position="51"/>
        <end position="74"/>
    </location>
</feature>
<protein>
    <recommendedName>
        <fullName evidence="3">Translation initiation factor IF-2 N-terminal domain-containing protein</fullName>
    </recommendedName>
</protein>
<keyword evidence="2" id="KW-0472">Membrane</keyword>
<reference evidence="4" key="1">
    <citation type="submission" date="2018-06" db="EMBL/GenBank/DDBJ databases">
        <authorList>
            <person name="Zhirakovskaya E."/>
        </authorList>
    </citation>
    <scope>NUCLEOTIDE SEQUENCE</scope>
</reference>
<dbReference type="Gene3D" id="1.10.10.2480">
    <property type="match status" value="1"/>
</dbReference>
<sequence length="266" mass="28477">MSGIRVYEAARKLNMETSKLMKLLGQKGVKIKSPISYVTQAQLDKALEAPKGVRSIKQTAKKKPKAKTAKKGTKLSLVTTTLPKKLDESDAEVIPIARASKEKKEAPAIKEKVEEAKTDVKPDEAKPEKAPPKQKVKEKEKTGSGVLAYLALGLATAAMIAVLLLNSEVTNKAAVIDKAAASANAVTGKLATLEDTVRLNKNMILKNQSELKDVSGNVGSMKVSQARLDIMKRSAALKELSSSLPGDLAPRIERLSQSLRALGSSL</sequence>
<proteinExistence type="predicted"/>
<keyword evidence="2" id="KW-0812">Transmembrane</keyword>
<evidence type="ECO:0000259" key="3">
    <source>
        <dbReference type="Pfam" id="PF04760"/>
    </source>
</evidence>
<keyword evidence="2" id="KW-1133">Transmembrane helix</keyword>
<gene>
    <name evidence="4" type="ORF">MNBD_NITROSPINAE02-2241</name>
</gene>
<dbReference type="InterPro" id="IPR006847">
    <property type="entry name" value="IF2_N"/>
</dbReference>
<evidence type="ECO:0000313" key="4">
    <source>
        <dbReference type="EMBL" id="VAX24103.1"/>
    </source>
</evidence>
<dbReference type="AlphaFoldDB" id="A0A3B1CH68"/>
<accession>A0A3B1CH68</accession>
<organism evidence="4">
    <name type="scientific">hydrothermal vent metagenome</name>
    <dbReference type="NCBI Taxonomy" id="652676"/>
    <lineage>
        <taxon>unclassified sequences</taxon>
        <taxon>metagenomes</taxon>
        <taxon>ecological metagenomes</taxon>
    </lineage>
</organism>
<feature type="compositionally biased region" description="Basic residues" evidence="1">
    <location>
        <begin position="59"/>
        <end position="73"/>
    </location>
</feature>